<dbReference type="EMBL" id="KM507819">
    <property type="protein sequence ID" value="AIT13922.1"/>
    <property type="molecule type" value="Genomic_DNA"/>
</dbReference>
<proteinExistence type="predicted"/>
<accession>A0A097EWV8</accession>
<sequence length="72" mass="8271">MRTVLNVHGHNTMVSNEEYKLLQKIKARGTVPVEKVNEYYQELADKMVSRGVLNKIENDDGTESYQTVRSSK</sequence>
<keyword evidence="2" id="KW-1185">Reference proteome</keyword>
<dbReference type="KEGG" id="vg:22111065"/>
<dbReference type="RefSeq" id="YP_009101619.1">
    <property type="nucleotide sequence ID" value="NC_025447.1"/>
</dbReference>
<protein>
    <submittedName>
        <fullName evidence="1">Structural protein</fullName>
    </submittedName>
</protein>
<gene>
    <name evidence="1" type="primary">25</name>
    <name evidence="1" type="ORF">PBI_121Q_25</name>
</gene>
<dbReference type="GeneID" id="22111065"/>
<dbReference type="Proteomes" id="UP000029889">
    <property type="component" value="Segment"/>
</dbReference>
<name>A0A097EWV8_9CAUD</name>
<evidence type="ECO:0000313" key="2">
    <source>
        <dbReference type="Proteomes" id="UP000029889"/>
    </source>
</evidence>
<organism evidence="1 2">
    <name type="scientific">Escherichia phage 121Q</name>
    <dbReference type="NCBI Taxonomy" id="1555202"/>
    <lineage>
        <taxon>Viruses</taxon>
        <taxon>Duplodnaviria</taxon>
        <taxon>Heunggongvirae</taxon>
        <taxon>Uroviricota</taxon>
        <taxon>Caudoviricetes</taxon>
        <taxon>Asteriusvirus</taxon>
        <taxon>Asteriusvirus av121Q</taxon>
    </lineage>
</organism>
<reference evidence="1 2" key="1">
    <citation type="submission" date="2014-09" db="EMBL/GenBank/DDBJ databases">
        <authorList>
            <person name="Lapin J.S."/>
            <person name="Pope W.H."/>
            <person name="Hua J."/>
            <person name="Ford M.E."/>
            <person name="Conway J.F."/>
            <person name="Hatfull G.F."/>
            <person name="Hendrix R.W."/>
        </authorList>
    </citation>
    <scope>NUCLEOTIDE SEQUENCE [LARGE SCALE GENOMIC DNA]</scope>
</reference>
<evidence type="ECO:0000313" key="1">
    <source>
        <dbReference type="EMBL" id="AIT13922.1"/>
    </source>
</evidence>
<dbReference type="OrthoDB" id="24412at10239"/>